<dbReference type="KEGG" id="ppru:FDP22_18395"/>
<dbReference type="InterPro" id="IPR000914">
    <property type="entry name" value="SBP_5_dom"/>
</dbReference>
<dbReference type="Gene3D" id="3.10.105.10">
    <property type="entry name" value="Dipeptide-binding Protein, Domain 3"/>
    <property type="match status" value="1"/>
</dbReference>
<organism evidence="7 8">
    <name type="scientific">Paroceanicella profunda</name>
    <dbReference type="NCBI Taxonomy" id="2579971"/>
    <lineage>
        <taxon>Bacteria</taxon>
        <taxon>Pseudomonadati</taxon>
        <taxon>Pseudomonadota</taxon>
        <taxon>Alphaproteobacteria</taxon>
        <taxon>Rhodobacterales</taxon>
        <taxon>Paracoccaceae</taxon>
        <taxon>Paroceanicella</taxon>
    </lineage>
</organism>
<proteinExistence type="inferred from homology"/>
<evidence type="ECO:0000256" key="3">
    <source>
        <dbReference type="ARBA" id="ARBA00022448"/>
    </source>
</evidence>
<dbReference type="InterPro" id="IPR030678">
    <property type="entry name" value="Peptide/Ni-bd"/>
</dbReference>
<dbReference type="PANTHER" id="PTHR30290">
    <property type="entry name" value="PERIPLASMIC BINDING COMPONENT OF ABC TRANSPORTER"/>
    <property type="match status" value="1"/>
</dbReference>
<dbReference type="InterPro" id="IPR039424">
    <property type="entry name" value="SBP_5"/>
</dbReference>
<dbReference type="PANTHER" id="PTHR30290:SF9">
    <property type="entry name" value="OLIGOPEPTIDE-BINDING PROTEIN APPA"/>
    <property type="match status" value="1"/>
</dbReference>
<geneLocation type="plasmid" evidence="8">
    <name>pd4m1a</name>
</geneLocation>
<dbReference type="SUPFAM" id="SSF53850">
    <property type="entry name" value="Periplasmic binding protein-like II"/>
    <property type="match status" value="1"/>
</dbReference>
<dbReference type="EMBL" id="CP040819">
    <property type="protein sequence ID" value="QDL93856.1"/>
    <property type="molecule type" value="Genomic_DNA"/>
</dbReference>
<dbReference type="CDD" id="cd08512">
    <property type="entry name" value="PBP2_NikA_DppA_OppA_like_7"/>
    <property type="match status" value="1"/>
</dbReference>
<feature type="chain" id="PRO_5023006171" evidence="5">
    <location>
        <begin position="41"/>
        <end position="532"/>
    </location>
</feature>
<name>A0A5B8FY67_9RHOB</name>
<dbReference type="AlphaFoldDB" id="A0A5B8FY67"/>
<dbReference type="OrthoDB" id="9803988at2"/>
<dbReference type="Gene3D" id="3.40.190.10">
    <property type="entry name" value="Periplasmic binding protein-like II"/>
    <property type="match status" value="1"/>
</dbReference>
<protein>
    <submittedName>
        <fullName evidence="7">ABC transporter substrate-binding protein</fullName>
    </submittedName>
</protein>
<evidence type="ECO:0000256" key="4">
    <source>
        <dbReference type="ARBA" id="ARBA00022729"/>
    </source>
</evidence>
<dbReference type="GO" id="GO:0015833">
    <property type="term" value="P:peptide transport"/>
    <property type="evidence" value="ECO:0007669"/>
    <property type="project" value="TreeGrafter"/>
</dbReference>
<evidence type="ECO:0000313" key="7">
    <source>
        <dbReference type="EMBL" id="QDL93856.1"/>
    </source>
</evidence>
<feature type="signal peptide" evidence="5">
    <location>
        <begin position="1"/>
        <end position="40"/>
    </location>
</feature>
<keyword evidence="4 5" id="KW-0732">Signal</keyword>
<dbReference type="InterPro" id="IPR023765">
    <property type="entry name" value="SBP_5_CS"/>
</dbReference>
<dbReference type="GO" id="GO:0030288">
    <property type="term" value="C:outer membrane-bounded periplasmic space"/>
    <property type="evidence" value="ECO:0007669"/>
    <property type="project" value="UniProtKB-ARBA"/>
</dbReference>
<keyword evidence="3" id="KW-0813">Transport</keyword>
<evidence type="ECO:0000313" key="8">
    <source>
        <dbReference type="Proteomes" id="UP000305888"/>
    </source>
</evidence>
<comment type="subcellular location">
    <subcellularLocation>
        <location evidence="1">Periplasm</location>
    </subcellularLocation>
</comment>
<sequence length="532" mass="59516">MTPGTTRGPFPNSERYCTMRGLSLALAAAMAFTAPAGMMAAERYVHANNSGYDTLDPHVVGDVARVATRLNFYDGLYRWVDNPPKLIPWLATSHTVSDDGLVWTFTLRDDVKFHDGSLMTADDVVWSIERMLALKRGASTLFLPVLNPGAAKALDPTHVEFTLNTPSAIFGSIVSDLYVMNADLVKEHEVDGDWGQAWLTDHVAGSGSYMLKRYDPAVGFIGERFADHFAGWGDSYYDEIEFRTVLETNTRVQGLMRGDYDGLDGYLAPDQIARLREDEDVQIIEAESMRVFHFAMNNRRPPLDDINFRKAMEYAFDYDGFIGSILQNSVARNPTIIPNNMWGAPKDVEGYTFDLEKAKEYLDKVPGPIRTIHIGTLAGFSETEQAASLLQNALAKIGVTAEIESAPWPVVNSRMQDPEQMYDMVPYWKSTYYADPNNWIGELYGARYIPTRNVSGYDNPEVNARIEKALASTDQAERQTLYEEAAKIVYDDAAGIWIYNTKWYGPYSSGVAGIRFSPVGNGQDMRWAHPAE</sequence>
<gene>
    <name evidence="7" type="ORF">FDP22_18395</name>
</gene>
<reference evidence="7 8" key="1">
    <citation type="submission" date="2019-06" db="EMBL/GenBank/DDBJ databases">
        <title>Genome sequence of Rhodobacteraceae bacterium D4M1.</title>
        <authorList>
            <person name="Cao J."/>
        </authorList>
    </citation>
    <scope>NUCLEOTIDE SEQUENCE [LARGE SCALE GENOMIC DNA]</scope>
    <source>
        <strain evidence="7 8">D4M1</strain>
        <plasmid evidence="8">pd4m1a</plasmid>
    </source>
</reference>
<feature type="domain" description="Solute-binding protein family 5" evidence="6">
    <location>
        <begin position="85"/>
        <end position="445"/>
    </location>
</feature>
<keyword evidence="7" id="KW-0614">Plasmid</keyword>
<dbReference type="GO" id="GO:1904680">
    <property type="term" value="F:peptide transmembrane transporter activity"/>
    <property type="evidence" value="ECO:0007669"/>
    <property type="project" value="TreeGrafter"/>
</dbReference>
<dbReference type="Gene3D" id="3.90.76.10">
    <property type="entry name" value="Dipeptide-binding Protein, Domain 1"/>
    <property type="match status" value="1"/>
</dbReference>
<evidence type="ECO:0000259" key="6">
    <source>
        <dbReference type="Pfam" id="PF00496"/>
    </source>
</evidence>
<dbReference type="Proteomes" id="UP000305888">
    <property type="component" value="Plasmid pD4M1A"/>
</dbReference>
<evidence type="ECO:0000256" key="1">
    <source>
        <dbReference type="ARBA" id="ARBA00004418"/>
    </source>
</evidence>
<dbReference type="Pfam" id="PF00496">
    <property type="entry name" value="SBP_bac_5"/>
    <property type="match status" value="1"/>
</dbReference>
<dbReference type="PIRSF" id="PIRSF002741">
    <property type="entry name" value="MppA"/>
    <property type="match status" value="1"/>
</dbReference>
<dbReference type="PROSITE" id="PS01040">
    <property type="entry name" value="SBP_BACTERIAL_5"/>
    <property type="match status" value="1"/>
</dbReference>
<comment type="similarity">
    <text evidence="2">Belongs to the bacterial solute-binding protein 5 family.</text>
</comment>
<keyword evidence="8" id="KW-1185">Reference proteome</keyword>
<dbReference type="GO" id="GO:0043190">
    <property type="term" value="C:ATP-binding cassette (ABC) transporter complex"/>
    <property type="evidence" value="ECO:0007669"/>
    <property type="project" value="InterPro"/>
</dbReference>
<evidence type="ECO:0000256" key="5">
    <source>
        <dbReference type="SAM" id="SignalP"/>
    </source>
</evidence>
<accession>A0A5B8FY67</accession>
<evidence type="ECO:0000256" key="2">
    <source>
        <dbReference type="ARBA" id="ARBA00005695"/>
    </source>
</evidence>